<dbReference type="GO" id="GO:0016787">
    <property type="term" value="F:hydrolase activity"/>
    <property type="evidence" value="ECO:0007669"/>
    <property type="project" value="UniProtKB-UniRule"/>
</dbReference>
<feature type="short sequence motif" description="DGA/G" evidence="2">
    <location>
        <begin position="311"/>
        <end position="313"/>
    </location>
</feature>
<dbReference type="Gene3D" id="3.40.1090.10">
    <property type="entry name" value="Cytosolic phospholipase A2 catalytic domain"/>
    <property type="match status" value="2"/>
</dbReference>
<comment type="caution">
    <text evidence="2">Lacks conserved residue(s) required for the propagation of feature annotation.</text>
</comment>
<dbReference type="InParanoid" id="F1Z9H6"/>
<keyword evidence="1 2" id="KW-0443">Lipid metabolism</keyword>
<dbReference type="Pfam" id="PF11856">
    <property type="entry name" value="DUF3376"/>
    <property type="match status" value="1"/>
</dbReference>
<dbReference type="NCBIfam" id="TIGR03607">
    <property type="entry name" value="patatin-like protein"/>
    <property type="match status" value="1"/>
</dbReference>
<keyword evidence="2" id="KW-0442">Lipid degradation</keyword>
<dbReference type="eggNOG" id="COG1752">
    <property type="taxonomic scope" value="Bacteria"/>
</dbReference>
<dbReference type="InterPro" id="IPR019894">
    <property type="entry name" value="Patatin-related_protein"/>
</dbReference>
<sequence length="765" mass="83819">MALVCSGGISLAVYMHGVTKEIWHATRASRAWHAGETPPSGVVDIYTRLFAAIGEERALALRLLPDIISGSSAGGINAIFLAQALLGGQSLDPLTRLWLDCADSDVLVDPEARPWGRLAKLWAWPVVWLALRMPGNGLDDAGLSPGTRGEVRRKVSRLIRARWFQPPFGGIGLSRTLADALDAMAVTGNGEALLPAGHPLDLVITATDLAGHRAELRLNSPMLVEEGEHRVTIPFRATAGGAAPLAQSPELIFAARATASFPGAFPPLTVSEIDDLVDERGLEWVGRDAFLHRILPERWKEGTIADAALIDGAVLNNRPFNEAIAALPDRPARREVDRRFVYIEPFPGPVRERESAIGARPRTPGFFTTIFASLSTIPREQPIRDNLELLESQSQERARMRALVEAMRPDIEAKVARLFGHTLFFEFPSPARMASWRVKAQEAAAESAGFAYHGYARIKLDTIIAELSATIAEVAPDTGTKQAIAAALSDHLNAQGLARLVTDKGDASEESIAFFRMHDVAFRIRRLKLLARRLTQDWTGDIDDDLTTGREEARDMVYRAQALYQGRQTARGLGPGFAASASVIMHDPGAVLQAIAAHRDLAVLDHEVEEMIIEAMMVMEKPLRRHFLLAYLSFPFYDIATLAMMDGEGLGEFDPIKVDRISPDDARSIRKGGAPACLKGIAFYHFGAFFSRAYRENDYLWGRLHGAERMIDIIASAVEPPLPEATLGRFKREAFLAILDEEALRLDADPDLIPGIRAEIEAAFA</sequence>
<gene>
    <name evidence="4" type="ORF">Y88_0824</name>
</gene>
<dbReference type="AlphaFoldDB" id="F1Z9H6"/>
<proteinExistence type="predicted"/>
<evidence type="ECO:0000256" key="1">
    <source>
        <dbReference type="ARBA" id="ARBA00023098"/>
    </source>
</evidence>
<keyword evidence="2" id="KW-0378">Hydrolase</keyword>
<name>F1Z9H6_9SPHN</name>
<accession>F1Z9H6</accession>
<dbReference type="STRING" id="983920.Y88_0824"/>
<reference evidence="4 5" key="1">
    <citation type="journal article" date="2012" name="J. Bacteriol.">
        <title>Draft Genome Sequence of Novosphingobium nitrogenifigens Y88T.</title>
        <authorList>
            <person name="Strabala T.J."/>
            <person name="Macdonald L."/>
            <person name="Liu V."/>
            <person name="Smit A.M."/>
        </authorList>
    </citation>
    <scope>NUCLEOTIDE SEQUENCE [LARGE SCALE GENOMIC DNA]</scope>
    <source>
        <strain evidence="4 5">DSM 19370</strain>
    </source>
</reference>
<comment type="caution">
    <text evidence="4">The sequence shown here is derived from an EMBL/GenBank/DDBJ whole genome shotgun (WGS) entry which is preliminary data.</text>
</comment>
<dbReference type="InterPro" id="IPR016035">
    <property type="entry name" value="Acyl_Trfase/lysoPLipase"/>
</dbReference>
<dbReference type="HOGENOM" id="CLU_018286_0_0_5"/>
<dbReference type="GO" id="GO:0016042">
    <property type="term" value="P:lipid catabolic process"/>
    <property type="evidence" value="ECO:0007669"/>
    <property type="project" value="UniProtKB-UniRule"/>
</dbReference>
<feature type="active site" description="Nucleophile" evidence="2">
    <location>
        <position position="72"/>
    </location>
</feature>
<dbReference type="Pfam" id="PF01734">
    <property type="entry name" value="Patatin"/>
    <property type="match status" value="1"/>
</dbReference>
<dbReference type="PROSITE" id="PS51635">
    <property type="entry name" value="PNPLA"/>
    <property type="match status" value="1"/>
</dbReference>
<dbReference type="InterPro" id="IPR024282">
    <property type="entry name" value="DUF3376"/>
</dbReference>
<evidence type="ECO:0000313" key="4">
    <source>
        <dbReference type="EMBL" id="EGD58766.1"/>
    </source>
</evidence>
<feature type="domain" description="PNPLA" evidence="3">
    <location>
        <begin position="3"/>
        <end position="324"/>
    </location>
</feature>
<dbReference type="Proteomes" id="UP000004728">
    <property type="component" value="Unassembled WGS sequence"/>
</dbReference>
<protein>
    <recommendedName>
        <fullName evidence="3">PNPLA domain-containing protein</fullName>
    </recommendedName>
</protein>
<evidence type="ECO:0000313" key="5">
    <source>
        <dbReference type="Proteomes" id="UP000004728"/>
    </source>
</evidence>
<dbReference type="EMBL" id="AEWJ01000041">
    <property type="protein sequence ID" value="EGD58766.1"/>
    <property type="molecule type" value="Genomic_DNA"/>
</dbReference>
<evidence type="ECO:0000259" key="3">
    <source>
        <dbReference type="PROSITE" id="PS51635"/>
    </source>
</evidence>
<dbReference type="InterPro" id="IPR002641">
    <property type="entry name" value="PNPLA_dom"/>
</dbReference>
<dbReference type="OrthoDB" id="8728704at2"/>
<evidence type="ECO:0000256" key="2">
    <source>
        <dbReference type="PROSITE-ProRule" id="PRU01161"/>
    </source>
</evidence>
<dbReference type="SUPFAM" id="SSF52151">
    <property type="entry name" value="FabD/lysophospholipase-like"/>
    <property type="match status" value="1"/>
</dbReference>
<feature type="short sequence motif" description="GXSXG" evidence="2">
    <location>
        <begin position="70"/>
        <end position="74"/>
    </location>
</feature>
<feature type="active site" description="Proton acceptor" evidence="2">
    <location>
        <position position="311"/>
    </location>
</feature>
<keyword evidence="5" id="KW-1185">Reference proteome</keyword>
<organism evidence="4 5">
    <name type="scientific">Novosphingobium nitrogenifigens DSM 19370</name>
    <dbReference type="NCBI Taxonomy" id="983920"/>
    <lineage>
        <taxon>Bacteria</taxon>
        <taxon>Pseudomonadati</taxon>
        <taxon>Pseudomonadota</taxon>
        <taxon>Alphaproteobacteria</taxon>
        <taxon>Sphingomonadales</taxon>
        <taxon>Sphingomonadaceae</taxon>
        <taxon>Novosphingobium</taxon>
    </lineage>
</organism>